<dbReference type="AlphaFoldDB" id="A0A2P2J8H6"/>
<name>A0A2P2J8H6_RHIMU</name>
<accession>A0A2P2J8H6</accession>
<keyword evidence="1" id="KW-0489">Methyltransferase</keyword>
<dbReference type="GO" id="GO:0008168">
    <property type="term" value="F:methyltransferase activity"/>
    <property type="evidence" value="ECO:0007669"/>
    <property type="project" value="UniProtKB-KW"/>
</dbReference>
<sequence length="54" mass="6334">MTTNLYAERQIFCSPCTRFLALKRQLRKTLHYTASRHTLLDEALSIDYKMGQQA</sequence>
<dbReference type="GO" id="GO:0032259">
    <property type="term" value="P:methylation"/>
    <property type="evidence" value="ECO:0007669"/>
    <property type="project" value="UniProtKB-KW"/>
</dbReference>
<keyword evidence="1" id="KW-0808">Transferase</keyword>
<protein>
    <submittedName>
        <fullName evidence="1">Putative tocopherol O-methyltransferaseic isoform X2</fullName>
    </submittedName>
</protein>
<proteinExistence type="predicted"/>
<organism evidence="1">
    <name type="scientific">Rhizophora mucronata</name>
    <name type="common">Asiatic mangrove</name>
    <dbReference type="NCBI Taxonomy" id="61149"/>
    <lineage>
        <taxon>Eukaryota</taxon>
        <taxon>Viridiplantae</taxon>
        <taxon>Streptophyta</taxon>
        <taxon>Embryophyta</taxon>
        <taxon>Tracheophyta</taxon>
        <taxon>Spermatophyta</taxon>
        <taxon>Magnoliopsida</taxon>
        <taxon>eudicotyledons</taxon>
        <taxon>Gunneridae</taxon>
        <taxon>Pentapetalae</taxon>
        <taxon>rosids</taxon>
        <taxon>fabids</taxon>
        <taxon>Malpighiales</taxon>
        <taxon>Rhizophoraceae</taxon>
        <taxon>Rhizophora</taxon>
    </lineage>
</organism>
<evidence type="ECO:0000313" key="1">
    <source>
        <dbReference type="EMBL" id="MBW89784.1"/>
    </source>
</evidence>
<reference evidence="1" key="1">
    <citation type="submission" date="2018-02" db="EMBL/GenBank/DDBJ databases">
        <title>Rhizophora mucronata_Transcriptome.</title>
        <authorList>
            <person name="Meera S.P."/>
            <person name="Sreeshan A."/>
            <person name="Augustine A."/>
        </authorList>
    </citation>
    <scope>NUCLEOTIDE SEQUENCE</scope>
    <source>
        <tissue evidence="1">Leaf</tissue>
    </source>
</reference>
<dbReference type="EMBL" id="GGEC01009301">
    <property type="protein sequence ID" value="MBW89784.1"/>
    <property type="molecule type" value="Transcribed_RNA"/>
</dbReference>